<dbReference type="GO" id="GO:0008270">
    <property type="term" value="F:zinc ion binding"/>
    <property type="evidence" value="ECO:0007669"/>
    <property type="project" value="InterPro"/>
</dbReference>
<dbReference type="HOGENOM" id="CLU_026673_11_0_7"/>
<evidence type="ECO:0000256" key="4">
    <source>
        <dbReference type="ARBA" id="ARBA00023002"/>
    </source>
</evidence>
<dbReference type="SUPFAM" id="SSF51735">
    <property type="entry name" value="NAD(P)-binding Rossmann-fold domains"/>
    <property type="match status" value="1"/>
</dbReference>
<dbReference type="Pfam" id="PF16912">
    <property type="entry name" value="Glu_dehyd_C"/>
    <property type="match status" value="1"/>
</dbReference>
<dbReference type="Gene3D" id="3.40.50.720">
    <property type="entry name" value="NAD(P)-binding Rossmann-like Domain"/>
    <property type="match status" value="1"/>
</dbReference>
<comment type="cofactor">
    <cofactor evidence="1">
        <name>Zn(2+)</name>
        <dbReference type="ChEBI" id="CHEBI:29105"/>
    </cofactor>
</comment>
<evidence type="ECO:0000256" key="1">
    <source>
        <dbReference type="ARBA" id="ARBA00001947"/>
    </source>
</evidence>
<evidence type="ECO:0000313" key="8">
    <source>
        <dbReference type="Proteomes" id="UP000006695"/>
    </source>
</evidence>
<dbReference type="RefSeq" id="WP_011939395.1">
    <property type="nucleotide sequence ID" value="NC_009483.1"/>
</dbReference>
<keyword evidence="2" id="KW-0479">Metal-binding</keyword>
<dbReference type="KEGG" id="gur:Gura_2531"/>
<reference evidence="7 8" key="1">
    <citation type="submission" date="2007-05" db="EMBL/GenBank/DDBJ databases">
        <title>Complete sequence of Geobacter uraniireducens Rf4.</title>
        <authorList>
            <consortium name="US DOE Joint Genome Institute"/>
            <person name="Copeland A."/>
            <person name="Lucas S."/>
            <person name="Lapidus A."/>
            <person name="Barry K."/>
            <person name="Detter J.C."/>
            <person name="Glavina del Rio T."/>
            <person name="Hammon N."/>
            <person name="Israni S."/>
            <person name="Dalin E."/>
            <person name="Tice H."/>
            <person name="Pitluck S."/>
            <person name="Chertkov O."/>
            <person name="Brettin T."/>
            <person name="Bruce D."/>
            <person name="Han C."/>
            <person name="Schmutz J."/>
            <person name="Larimer F."/>
            <person name="Land M."/>
            <person name="Hauser L."/>
            <person name="Kyrpides N."/>
            <person name="Mikhailova N."/>
            <person name="Shelobolina E."/>
            <person name="Aklujkar M."/>
            <person name="Lovley D."/>
            <person name="Richardson P."/>
        </authorList>
    </citation>
    <scope>NUCLEOTIDE SEQUENCE [LARGE SCALE GENOMIC DNA]</scope>
    <source>
        <strain evidence="7 8">Rf4</strain>
    </source>
</reference>
<dbReference type="STRING" id="351605.Gura_2531"/>
<dbReference type="GO" id="GO:0016491">
    <property type="term" value="F:oxidoreductase activity"/>
    <property type="evidence" value="ECO:0007669"/>
    <property type="project" value="UniProtKB-KW"/>
</dbReference>
<organism evidence="7 8">
    <name type="scientific">Geotalea uraniireducens (strain Rf4)</name>
    <name type="common">Geobacter uraniireducens</name>
    <dbReference type="NCBI Taxonomy" id="351605"/>
    <lineage>
        <taxon>Bacteria</taxon>
        <taxon>Pseudomonadati</taxon>
        <taxon>Thermodesulfobacteriota</taxon>
        <taxon>Desulfuromonadia</taxon>
        <taxon>Geobacterales</taxon>
        <taxon>Geobacteraceae</taxon>
        <taxon>Geotalea</taxon>
    </lineage>
</organism>
<gene>
    <name evidence="7" type="ordered locus">Gura_2531</name>
</gene>
<protein>
    <submittedName>
        <fullName evidence="7">Alcohol dehydrogenase GroES domain protein</fullName>
    </submittedName>
</protein>
<dbReference type="InterPro" id="IPR031640">
    <property type="entry name" value="Glu_dehyd_C"/>
</dbReference>
<name>A5G4J1_GEOUR</name>
<keyword evidence="8" id="KW-1185">Reference proteome</keyword>
<dbReference type="OrthoDB" id="5295340at2"/>
<dbReference type="InterPro" id="IPR011032">
    <property type="entry name" value="GroES-like_sf"/>
</dbReference>
<dbReference type="PANTHER" id="PTHR43401:SF2">
    <property type="entry name" value="L-THREONINE 3-DEHYDROGENASE"/>
    <property type="match status" value="1"/>
</dbReference>
<evidence type="ECO:0000256" key="2">
    <source>
        <dbReference type="ARBA" id="ARBA00022723"/>
    </source>
</evidence>
<dbReference type="InterPro" id="IPR013154">
    <property type="entry name" value="ADH-like_N"/>
</dbReference>
<dbReference type="EMBL" id="CP000698">
    <property type="protein sequence ID" value="ABQ26709.1"/>
    <property type="molecule type" value="Genomic_DNA"/>
</dbReference>
<dbReference type="Pfam" id="PF08240">
    <property type="entry name" value="ADH_N"/>
    <property type="match status" value="1"/>
</dbReference>
<evidence type="ECO:0000259" key="6">
    <source>
        <dbReference type="Pfam" id="PF16912"/>
    </source>
</evidence>
<dbReference type="PANTHER" id="PTHR43401">
    <property type="entry name" value="L-THREONINE 3-DEHYDROGENASE"/>
    <property type="match status" value="1"/>
</dbReference>
<accession>A5G4J1</accession>
<dbReference type="AlphaFoldDB" id="A5G4J1"/>
<sequence>MLTSGGRALKIESPGLLTISPVKLRTLREHEVLVSVRYVGICGSDVKLFSGRYEGPHVYPLVPGHEWVGEIIAKGAGVQKFSVGERVTGECSIYCGQCQFCREINEDLCTSVKKHGISANGFAADYVIVNQSSLHSLKDCEISDESACLIEPAAVVMKGIDKATAHMDPHDVLILGAGTLGILATMIIKSKPNAKVMIVDINETRLQIARELGADQVVAMDMKLMPAHVGRGSFDLVVETSGFSDVGEVINHTVKPGGSVLFFSQPKVSFSTDLFVSKMVNIFGNIGGTGKFREAIELLDSKGSEIVRLITNVIELGEFPQIYSQDESVVTRGCKTILKVK</sequence>
<dbReference type="InterPro" id="IPR036291">
    <property type="entry name" value="NAD(P)-bd_dom_sf"/>
</dbReference>
<dbReference type="SUPFAM" id="SSF50129">
    <property type="entry name" value="GroES-like"/>
    <property type="match status" value="1"/>
</dbReference>
<dbReference type="InterPro" id="IPR050129">
    <property type="entry name" value="Zn_alcohol_dh"/>
</dbReference>
<evidence type="ECO:0000256" key="3">
    <source>
        <dbReference type="ARBA" id="ARBA00022833"/>
    </source>
</evidence>
<keyword evidence="3" id="KW-0862">Zinc</keyword>
<evidence type="ECO:0000313" key="7">
    <source>
        <dbReference type="EMBL" id="ABQ26709.1"/>
    </source>
</evidence>
<feature type="domain" description="Alcohol dehydrogenase-like N-terminal" evidence="5">
    <location>
        <begin position="29"/>
        <end position="138"/>
    </location>
</feature>
<keyword evidence="4" id="KW-0560">Oxidoreductase</keyword>
<dbReference type="Proteomes" id="UP000006695">
    <property type="component" value="Chromosome"/>
</dbReference>
<evidence type="ECO:0000259" key="5">
    <source>
        <dbReference type="Pfam" id="PF08240"/>
    </source>
</evidence>
<proteinExistence type="predicted"/>
<dbReference type="Gene3D" id="3.90.180.10">
    <property type="entry name" value="Medium-chain alcohol dehydrogenases, catalytic domain"/>
    <property type="match status" value="1"/>
</dbReference>
<feature type="domain" description="Glucose dehydrogenase C-terminal" evidence="6">
    <location>
        <begin position="146"/>
        <end position="330"/>
    </location>
</feature>
<dbReference type="InterPro" id="IPR002328">
    <property type="entry name" value="ADH_Zn_CS"/>
</dbReference>
<dbReference type="PROSITE" id="PS00059">
    <property type="entry name" value="ADH_ZINC"/>
    <property type="match status" value="1"/>
</dbReference>